<dbReference type="PROSITE" id="PS50995">
    <property type="entry name" value="HTH_MARR_2"/>
    <property type="match status" value="1"/>
</dbReference>
<feature type="region of interest" description="Disordered" evidence="1">
    <location>
        <begin position="147"/>
        <end position="188"/>
    </location>
</feature>
<dbReference type="KEGG" id="nhy:JQS43_25575"/>
<organism evidence="3 4">
    <name type="scientific">Natronosporangium hydrolyticum</name>
    <dbReference type="NCBI Taxonomy" id="2811111"/>
    <lineage>
        <taxon>Bacteria</taxon>
        <taxon>Bacillati</taxon>
        <taxon>Actinomycetota</taxon>
        <taxon>Actinomycetes</taxon>
        <taxon>Micromonosporales</taxon>
        <taxon>Micromonosporaceae</taxon>
        <taxon>Natronosporangium</taxon>
    </lineage>
</organism>
<dbReference type="SUPFAM" id="SSF46785">
    <property type="entry name" value="Winged helix' DNA-binding domain"/>
    <property type="match status" value="1"/>
</dbReference>
<dbReference type="RefSeq" id="WP_239676929.1">
    <property type="nucleotide sequence ID" value="NZ_CP070499.1"/>
</dbReference>
<dbReference type="GO" id="GO:0003700">
    <property type="term" value="F:DNA-binding transcription factor activity"/>
    <property type="evidence" value="ECO:0007669"/>
    <property type="project" value="InterPro"/>
</dbReference>
<dbReference type="Gene3D" id="1.10.10.10">
    <property type="entry name" value="Winged helix-like DNA-binding domain superfamily/Winged helix DNA-binding domain"/>
    <property type="match status" value="1"/>
</dbReference>
<evidence type="ECO:0000256" key="1">
    <source>
        <dbReference type="SAM" id="MobiDB-lite"/>
    </source>
</evidence>
<feature type="compositionally biased region" description="Polar residues" evidence="1">
    <location>
        <begin position="157"/>
        <end position="166"/>
    </location>
</feature>
<evidence type="ECO:0000313" key="3">
    <source>
        <dbReference type="EMBL" id="QSB14772.1"/>
    </source>
</evidence>
<dbReference type="PANTHER" id="PTHR33164:SF43">
    <property type="entry name" value="HTH-TYPE TRANSCRIPTIONAL REPRESSOR YETL"/>
    <property type="match status" value="1"/>
</dbReference>
<dbReference type="AlphaFoldDB" id="A0A895YF59"/>
<dbReference type="PANTHER" id="PTHR33164">
    <property type="entry name" value="TRANSCRIPTIONAL REGULATOR, MARR FAMILY"/>
    <property type="match status" value="1"/>
</dbReference>
<name>A0A895YF59_9ACTN</name>
<dbReference type="InterPro" id="IPR036388">
    <property type="entry name" value="WH-like_DNA-bd_sf"/>
</dbReference>
<dbReference type="EMBL" id="CP070499">
    <property type="protein sequence ID" value="QSB14772.1"/>
    <property type="molecule type" value="Genomic_DNA"/>
</dbReference>
<dbReference type="InterPro" id="IPR039422">
    <property type="entry name" value="MarR/SlyA-like"/>
</dbReference>
<proteinExistence type="predicted"/>
<dbReference type="InterPro" id="IPR000835">
    <property type="entry name" value="HTH_MarR-typ"/>
</dbReference>
<protein>
    <submittedName>
        <fullName evidence="3">MarR family transcriptional regulator</fullName>
    </submittedName>
</protein>
<dbReference type="Pfam" id="PF01047">
    <property type="entry name" value="MarR"/>
    <property type="match status" value="1"/>
</dbReference>
<keyword evidence="4" id="KW-1185">Reference proteome</keyword>
<dbReference type="PRINTS" id="PR00598">
    <property type="entry name" value="HTHMARR"/>
</dbReference>
<dbReference type="Proteomes" id="UP000662857">
    <property type="component" value="Chromosome"/>
</dbReference>
<sequence>MEAELYDDERITAFGLFAEVYTGLVTRFSAQLAEHGLALIEFEVLVRLARTPAQQLRMTELAGQVALTTSGITRVVDRLEREDLVRRRPCPEDRRGSWTALTATGQSRLSAALPDHLALLDRHFTGHFSAAERTQLVVRLREIRDEVHPAARPASPGPQNRTGRTSGRNRDRPGSPPEFPDKSPSTAR</sequence>
<reference evidence="3" key="1">
    <citation type="submission" date="2021-02" db="EMBL/GenBank/DDBJ databases">
        <title>Natrosporangium hydrolyticum gen. nov., sp. nov, a haloalkaliphilic actinobacterium from a soda solonchak soil.</title>
        <authorList>
            <person name="Sorokin D.Y."/>
            <person name="Khijniak T.V."/>
            <person name="Zakharycheva A.P."/>
            <person name="Boueva O.V."/>
            <person name="Ariskina E.V."/>
            <person name="Hahnke R.L."/>
            <person name="Bunk B."/>
            <person name="Sproer C."/>
            <person name="Schumann P."/>
            <person name="Evtushenko L.I."/>
            <person name="Kublanov I.V."/>
        </authorList>
    </citation>
    <scope>NUCLEOTIDE SEQUENCE</scope>
    <source>
        <strain evidence="3">DSM 106523</strain>
    </source>
</reference>
<dbReference type="InterPro" id="IPR036390">
    <property type="entry name" value="WH_DNA-bd_sf"/>
</dbReference>
<dbReference type="GO" id="GO:0006950">
    <property type="term" value="P:response to stress"/>
    <property type="evidence" value="ECO:0007669"/>
    <property type="project" value="TreeGrafter"/>
</dbReference>
<gene>
    <name evidence="3" type="ORF">JQS43_25575</name>
</gene>
<feature type="domain" description="HTH marR-type" evidence="2">
    <location>
        <begin position="1"/>
        <end position="145"/>
    </location>
</feature>
<dbReference type="SMART" id="SM00347">
    <property type="entry name" value="HTH_MARR"/>
    <property type="match status" value="1"/>
</dbReference>
<evidence type="ECO:0000313" key="4">
    <source>
        <dbReference type="Proteomes" id="UP000662857"/>
    </source>
</evidence>
<evidence type="ECO:0000259" key="2">
    <source>
        <dbReference type="PROSITE" id="PS50995"/>
    </source>
</evidence>
<accession>A0A895YF59</accession>